<dbReference type="RefSeq" id="WP_119480676.1">
    <property type="nucleotide sequence ID" value="NZ_QXTG01000001.1"/>
</dbReference>
<dbReference type="OrthoDB" id="9924423at2"/>
<keyword evidence="2" id="KW-1185">Reference proteome</keyword>
<comment type="caution">
    <text evidence="1">The sequence shown here is derived from an EMBL/GenBank/DDBJ whole genome shotgun (WGS) entry which is preliminary data.</text>
</comment>
<dbReference type="EMBL" id="QXTG01000001">
    <property type="protein sequence ID" value="RIX30313.1"/>
    <property type="molecule type" value="Genomic_DNA"/>
</dbReference>
<name>A0A3A1U1R7_9MICO</name>
<protein>
    <recommendedName>
        <fullName evidence="3">Pilus assembly protein, PilO</fullName>
    </recommendedName>
</protein>
<organism evidence="1 2">
    <name type="scientific">Amnibacterium setariae</name>
    <dbReference type="NCBI Taxonomy" id="2306585"/>
    <lineage>
        <taxon>Bacteria</taxon>
        <taxon>Bacillati</taxon>
        <taxon>Actinomycetota</taxon>
        <taxon>Actinomycetes</taxon>
        <taxon>Micrococcales</taxon>
        <taxon>Microbacteriaceae</taxon>
        <taxon>Amnibacterium</taxon>
    </lineage>
</organism>
<dbReference type="AlphaFoldDB" id="A0A3A1U1R7"/>
<accession>A0A3A1U1R7</accession>
<proteinExistence type="predicted"/>
<dbReference type="Proteomes" id="UP000265742">
    <property type="component" value="Unassembled WGS sequence"/>
</dbReference>
<sequence length="202" mass="20466">MSIDIRIWGAASGAAVVALLAGGWFVGVQPALASATESAQTASSVDAQNTATTARIASLSKAAAKSDALEAENAKLLKSVPTILKPNTFIRRINEVAALDSVDVVSISPGDSAAYTAPEGISGVGASSLALGTTDPAISAANFTVVPVTVAISGQPDAVLQFTHDIQNDERVFAINSVQTSKSDTGSGVSSTLSGFIYTLKR</sequence>
<evidence type="ECO:0000313" key="1">
    <source>
        <dbReference type="EMBL" id="RIX30313.1"/>
    </source>
</evidence>
<evidence type="ECO:0008006" key="3">
    <source>
        <dbReference type="Google" id="ProtNLM"/>
    </source>
</evidence>
<gene>
    <name evidence="1" type="ORF">D1781_02435</name>
</gene>
<reference evidence="2" key="1">
    <citation type="submission" date="2018-09" db="EMBL/GenBank/DDBJ databases">
        <authorList>
            <person name="Kim I."/>
        </authorList>
    </citation>
    <scope>NUCLEOTIDE SEQUENCE [LARGE SCALE GENOMIC DNA]</scope>
    <source>
        <strain evidence="2">DD4a</strain>
    </source>
</reference>
<evidence type="ECO:0000313" key="2">
    <source>
        <dbReference type="Proteomes" id="UP000265742"/>
    </source>
</evidence>
<dbReference type="InterPro" id="IPR014717">
    <property type="entry name" value="Transl_elong_EF1B/ribsomal_bS6"/>
</dbReference>
<dbReference type="Gene3D" id="3.30.70.60">
    <property type="match status" value="1"/>
</dbReference>